<dbReference type="EMBL" id="FO203526">
    <property type="protein sequence ID" value="CCO56713.1"/>
    <property type="molecule type" value="Genomic_DNA"/>
</dbReference>
<dbReference type="InterPro" id="IPR029052">
    <property type="entry name" value="Metallo-depent_PP-like"/>
</dbReference>
<dbReference type="RefSeq" id="WP_022549825.1">
    <property type="nucleotide sequence ID" value="NC_022528.1"/>
</dbReference>
<dbReference type="eggNOG" id="COG3540">
    <property type="taxonomic scope" value="Bacteria"/>
</dbReference>
<dbReference type="Proteomes" id="UP000016895">
    <property type="component" value="Chromosome 1"/>
</dbReference>
<dbReference type="AlphaFoldDB" id="U4KD38"/>
<name>U4KD38_9VIBR</name>
<dbReference type="PANTHER" id="PTHR37031">
    <property type="entry name" value="METALLOPHOSPHATASE BINDING DOMAIN PROTEIN"/>
    <property type="match status" value="1"/>
</dbReference>
<organism evidence="1 2">
    <name type="scientific">Vibrio nigripulchritudo</name>
    <dbReference type="NCBI Taxonomy" id="28173"/>
    <lineage>
        <taxon>Bacteria</taxon>
        <taxon>Pseudomonadati</taxon>
        <taxon>Pseudomonadota</taxon>
        <taxon>Gammaproteobacteria</taxon>
        <taxon>Vibrionales</taxon>
        <taxon>Vibrionaceae</taxon>
        <taxon>Vibrio</taxon>
    </lineage>
</organism>
<dbReference type="PANTHER" id="PTHR37031:SF2">
    <property type="entry name" value="PHOD-LIKE PHOSPHATASE METALLOPHOSPHATASE DOMAIN-CONTAINING PROTEIN"/>
    <property type="match status" value="1"/>
</dbReference>
<sequence length="495" mass="56798">MSTSKWSLVIHDVGTHHARIWVGTLYQYLAKPEQFHVKVYDKPITSLNRVPIFEYTINQEEWERPFRALKQRFYKVVEVTGLNSNQTYYVDFVRGTRHVNAKTIGEHVVETGSLRTLPTSLSEEDPFVVMMGSCYFNDDDEKGQAAKAYTHLYFNGEPQEKPHVKFLTGDQVYLDIGLDSLSPVISEVHQRIAADYADTWRSNRKLYRHGGCWFLADDHEYWNNYPYAQGSNPYLWAITFSKKVKAAWTKSARDGVKRIQQVEPFRTFDVGDDLSFCFVDLRSDRDKRTPPKSMVTKRVLKQLIDWAKNLNKIGVLVLPQPLIVKAGSDSDYNLANYEAQYKALWEALAHSGNDIVCLSGDVHFGRIANVKLGNGNAKLHEIISSPMSNITPINGGKYSAATPQKIKYLPSFIGGDKEVHYDGVWCTRSEVVSKWYMLEDYYQTKEHFMTLSFTRSAEGNVELDVQAWLVRDCDRTGKPKKQFSNRKPIVLSKRS</sequence>
<protein>
    <submittedName>
        <fullName evidence="1">Putative alkaline phosphatase D/APaseD PhoD</fullName>
    </submittedName>
</protein>
<accession>U4KD38</accession>
<dbReference type="InterPro" id="IPR038607">
    <property type="entry name" value="PhoD-like_sf"/>
</dbReference>
<keyword evidence="2" id="KW-1185">Reference proteome</keyword>
<evidence type="ECO:0000313" key="1">
    <source>
        <dbReference type="EMBL" id="CCO56713.1"/>
    </source>
</evidence>
<evidence type="ECO:0000313" key="2">
    <source>
        <dbReference type="Proteomes" id="UP000016895"/>
    </source>
</evidence>
<dbReference type="PATRIC" id="fig|1260221.3.peg.497"/>
<reference evidence="1 2" key="1">
    <citation type="journal article" date="2013" name="ISME J.">
        <title>Comparative genomics of pathogenic lineages of Vibrio nigripulchritudo identifies virulence-associated traits.</title>
        <authorList>
            <person name="Goudenege D."/>
            <person name="Labreuche Y."/>
            <person name="Krin E."/>
            <person name="Ansquer D."/>
            <person name="Mangenot S."/>
            <person name="Calteau A."/>
            <person name="Medigue C."/>
            <person name="Mazel D."/>
            <person name="Polz M.F."/>
            <person name="Le Roux F."/>
        </authorList>
    </citation>
    <scope>NUCLEOTIDE SEQUENCE [LARGE SCALE GENOMIC DNA]</scope>
    <source>
        <strain evidence="2">SnF1</strain>
    </source>
</reference>
<dbReference type="Gene3D" id="3.60.21.70">
    <property type="entry name" value="PhoD-like phosphatase"/>
    <property type="match status" value="1"/>
</dbReference>
<dbReference type="SUPFAM" id="SSF56300">
    <property type="entry name" value="Metallo-dependent phosphatases"/>
    <property type="match status" value="1"/>
</dbReference>
<gene>
    <name evidence="1" type="ORF">VIBNI_A0523</name>
</gene>
<dbReference type="OrthoDB" id="5841699at2"/>
<proteinExistence type="predicted"/>
<dbReference type="STRING" id="28173.VIBNI_A0523"/>
<dbReference type="KEGG" id="vni:VIBNI_A0523"/>